<dbReference type="Pfam" id="PF01590">
    <property type="entry name" value="GAF"/>
    <property type="match status" value="2"/>
</dbReference>
<dbReference type="PRINTS" id="PR00344">
    <property type="entry name" value="BCTRLSENSOR"/>
</dbReference>
<dbReference type="SUPFAM" id="SSF55785">
    <property type="entry name" value="PYP-like sensor domain (PAS domain)"/>
    <property type="match status" value="1"/>
</dbReference>
<evidence type="ECO:0000256" key="3">
    <source>
        <dbReference type="ARBA" id="ARBA00012438"/>
    </source>
</evidence>
<evidence type="ECO:0000259" key="10">
    <source>
        <dbReference type="PROSITE" id="PS50109"/>
    </source>
</evidence>
<dbReference type="CDD" id="cd00082">
    <property type="entry name" value="HisKA"/>
    <property type="match status" value="1"/>
</dbReference>
<evidence type="ECO:0000259" key="9">
    <source>
        <dbReference type="PROSITE" id="PS50046"/>
    </source>
</evidence>
<evidence type="ECO:0000313" key="13">
    <source>
        <dbReference type="Proteomes" id="UP000185860"/>
    </source>
</evidence>
<feature type="domain" description="Phytochrome chromophore attachment site" evidence="9">
    <location>
        <begin position="410"/>
        <end position="555"/>
    </location>
</feature>
<evidence type="ECO:0000256" key="2">
    <source>
        <dbReference type="ARBA" id="ARBA00006402"/>
    </source>
</evidence>
<evidence type="ECO:0000256" key="6">
    <source>
        <dbReference type="ARBA" id="ARBA00022777"/>
    </source>
</evidence>
<dbReference type="Gene3D" id="1.10.287.130">
    <property type="match status" value="1"/>
</dbReference>
<evidence type="ECO:0000256" key="1">
    <source>
        <dbReference type="ARBA" id="ARBA00000085"/>
    </source>
</evidence>
<dbReference type="SUPFAM" id="SSF47384">
    <property type="entry name" value="Homodimeric domain of signal transducing histidine kinase"/>
    <property type="match status" value="1"/>
</dbReference>
<protein>
    <recommendedName>
        <fullName evidence="8">Circadian input-output histidine kinase CikA</fullName>
        <ecNumber evidence="3">2.7.13.3</ecNumber>
    </recommendedName>
</protein>
<dbReference type="InterPro" id="IPR005467">
    <property type="entry name" value="His_kinase_dom"/>
</dbReference>
<dbReference type="CDD" id="cd16922">
    <property type="entry name" value="HATPase_EvgS-ArcB-TorS-like"/>
    <property type="match status" value="1"/>
</dbReference>
<feature type="domain" description="PAS" evidence="11">
    <location>
        <begin position="278"/>
        <end position="333"/>
    </location>
</feature>
<dbReference type="InterPro" id="IPR029016">
    <property type="entry name" value="GAF-like_dom_sf"/>
</dbReference>
<reference evidence="12 13" key="1">
    <citation type="submission" date="2016-11" db="EMBL/GenBank/DDBJ databases">
        <title>Draft Genome Sequences of Nine Cyanobacterial Strains from Diverse Habitats.</title>
        <authorList>
            <person name="Zhu T."/>
            <person name="Hou S."/>
            <person name="Lu X."/>
            <person name="Hess W.R."/>
        </authorList>
    </citation>
    <scope>NUCLEOTIDE SEQUENCE [LARGE SCALE GENOMIC DNA]</scope>
    <source>
        <strain evidence="12 13">IAM M-71</strain>
    </source>
</reference>
<dbReference type="PROSITE" id="PS50112">
    <property type="entry name" value="PAS"/>
    <property type="match status" value="1"/>
</dbReference>
<dbReference type="InterPro" id="IPR035965">
    <property type="entry name" value="PAS-like_dom_sf"/>
</dbReference>
<dbReference type="InterPro" id="IPR003661">
    <property type="entry name" value="HisK_dim/P_dom"/>
</dbReference>
<dbReference type="InterPro" id="IPR016132">
    <property type="entry name" value="Phyto_chromo_attachment"/>
</dbReference>
<dbReference type="Pfam" id="PF02518">
    <property type="entry name" value="HATPase_c"/>
    <property type="match status" value="1"/>
</dbReference>
<dbReference type="InterPro" id="IPR003018">
    <property type="entry name" value="GAF"/>
</dbReference>
<gene>
    <name evidence="12" type="ORF">NIES2119_03185</name>
</gene>
<dbReference type="InterPro" id="IPR036890">
    <property type="entry name" value="HATPase_C_sf"/>
</dbReference>
<dbReference type="STRING" id="454136.NIES2119_03185"/>
<dbReference type="SMART" id="SM00065">
    <property type="entry name" value="GAF"/>
    <property type="match status" value="2"/>
</dbReference>
<comment type="caution">
    <text evidence="12">The sequence shown here is derived from an EMBL/GenBank/DDBJ whole genome shotgun (WGS) entry which is preliminary data.</text>
</comment>
<sequence length="1023" mass="115120">MDFLAIKMKRLTALNKIILHLNAADLSTCLQAVKLVWEDGDRNGIILTIGENAELCHQLRQSFVSDLNSTINNLESGGLNINSVTSNNFPENSFIKPSNLTNRVTPFLGMSNKDNFKNLIQEKISPSEESEAIPIIFITGVAASLLFLSPGLNLWIKVEPIAEEDINLDKKISLIFEPQEIVKLLKNPVLAAIIPNSQTLTTQNLINDIVVLQKVWLKLLPLLENMATESGYGELNMANRESKELDKEKLTNFRFPTVTHRESISEEEILFWESPGGILYLSLDGGILKANPAMSSLIGYTESQLRRLDYRTISHPEDFVDEMNFIEQLINGRLAGKSSLQKRFICRNGGIIWTEVSLFLMGNLEADNSYLLVFIKDLSYILQAEKEIQLRREREGLLSEIAATIRSTFNFSEILEIGVRKLQTALNADRVVAYQLQSDASGICISEAVKPAYKAIKGKHFPADCIPQRYLQAYSQGRLWHSIDVRTEELSECYRQMLEQIEVRSIMVAAIQQRKDNSLELDRGKLWGLLIVHQCRTPRQWTEDERQLVQAVANQMAIAFEQASLVQQLQAYTQELEERVKERTLTLKRSLQFEQLIRKLTVSLRQELKEDQILQTAVEGLVTALDIDGCCAMLFQAAEELLEIKHEYFKVERNSQIISENPLIEKYLLINELPGNCRTALLAGKTYIGLVTPKTEPSSTTANIVLISPIWDTQGLIGGIALLQFETHHFTQDEILLIEQVATQCTLAIRQSRQLQLLSEKNQELSTLNRVKGEIIANTSHELRTPLTAIMGFSSVLLEECFGKLNHKQKEYVDRIYNSGQYLLELINDILDMSRIEAGRLELDLQIVFIHEITENAISLVRERAIAQGLSLEVDVAKDLEYLVADPIRLKQILINLLSNAVKFTPKGSVGLKVYRSCETVDGCITEKVNFTVWDTGIGIDPSDQVKLFSPFSQIHTSLSRKFSGTGLGLAIARRLAELHGGSITLESRLGKGTSFTLQMPLFTTSSPSYQLSYEGDGGEKES</sequence>
<evidence type="ECO:0000256" key="4">
    <source>
        <dbReference type="ARBA" id="ARBA00022553"/>
    </source>
</evidence>
<evidence type="ECO:0000256" key="8">
    <source>
        <dbReference type="ARBA" id="ARBA00074306"/>
    </source>
</evidence>
<dbReference type="InterPro" id="IPR004358">
    <property type="entry name" value="Sig_transdc_His_kin-like_C"/>
</dbReference>
<comment type="catalytic activity">
    <reaction evidence="1">
        <text>ATP + protein L-histidine = ADP + protein N-phospho-L-histidine.</text>
        <dbReference type="EC" id="2.7.13.3"/>
    </reaction>
</comment>
<evidence type="ECO:0000256" key="7">
    <source>
        <dbReference type="ARBA" id="ARBA00023012"/>
    </source>
</evidence>
<dbReference type="PROSITE" id="PS50046">
    <property type="entry name" value="PHYTOCHROME_2"/>
    <property type="match status" value="1"/>
</dbReference>
<dbReference type="PANTHER" id="PTHR43047">
    <property type="entry name" value="TWO-COMPONENT HISTIDINE PROTEIN KINASE"/>
    <property type="match status" value="1"/>
</dbReference>
<dbReference type="Pfam" id="PF00512">
    <property type="entry name" value="HisKA"/>
    <property type="match status" value="1"/>
</dbReference>
<dbReference type="EC" id="2.7.13.3" evidence="3"/>
<dbReference type="CDD" id="cd00130">
    <property type="entry name" value="PAS"/>
    <property type="match status" value="1"/>
</dbReference>
<dbReference type="EMBL" id="MRCE01000003">
    <property type="protein sequence ID" value="OKH39970.1"/>
    <property type="molecule type" value="Genomic_DNA"/>
</dbReference>
<dbReference type="Gene3D" id="3.30.450.20">
    <property type="entry name" value="PAS domain"/>
    <property type="match status" value="1"/>
</dbReference>
<comment type="similarity">
    <text evidence="2">In the N-terminal section; belongs to the phytochrome family.</text>
</comment>
<evidence type="ECO:0000256" key="5">
    <source>
        <dbReference type="ARBA" id="ARBA00022679"/>
    </source>
</evidence>
<accession>A0A1U7IRH5</accession>
<dbReference type="Proteomes" id="UP000185860">
    <property type="component" value="Unassembled WGS sequence"/>
</dbReference>
<evidence type="ECO:0000259" key="11">
    <source>
        <dbReference type="PROSITE" id="PS50112"/>
    </source>
</evidence>
<organism evidence="12 13">
    <name type="scientific">[Phormidium ambiguum] IAM M-71</name>
    <dbReference type="NCBI Taxonomy" id="454136"/>
    <lineage>
        <taxon>Bacteria</taxon>
        <taxon>Bacillati</taxon>
        <taxon>Cyanobacteriota</taxon>
        <taxon>Cyanophyceae</taxon>
        <taxon>Oscillatoriophycideae</taxon>
        <taxon>Aerosakkonematales</taxon>
        <taxon>Aerosakkonemataceae</taxon>
        <taxon>Floridanema</taxon>
    </lineage>
</organism>
<dbReference type="SMART" id="SM00388">
    <property type="entry name" value="HisKA"/>
    <property type="match status" value="1"/>
</dbReference>
<dbReference type="SMART" id="SM00091">
    <property type="entry name" value="PAS"/>
    <property type="match status" value="1"/>
</dbReference>
<dbReference type="SUPFAM" id="SSF55874">
    <property type="entry name" value="ATPase domain of HSP90 chaperone/DNA topoisomerase II/histidine kinase"/>
    <property type="match status" value="1"/>
</dbReference>
<keyword evidence="4" id="KW-0597">Phosphoprotein</keyword>
<dbReference type="InterPro" id="IPR036097">
    <property type="entry name" value="HisK_dim/P_sf"/>
</dbReference>
<dbReference type="Gene3D" id="3.30.450.40">
    <property type="match status" value="2"/>
</dbReference>
<dbReference type="AlphaFoldDB" id="A0A1U7IRH5"/>
<dbReference type="GO" id="GO:0009927">
    <property type="term" value="F:histidine phosphotransfer kinase activity"/>
    <property type="evidence" value="ECO:0007669"/>
    <property type="project" value="TreeGrafter"/>
</dbReference>
<dbReference type="PANTHER" id="PTHR43047:SF63">
    <property type="entry name" value="HISTIDINE KINASE"/>
    <property type="match status" value="1"/>
</dbReference>
<evidence type="ECO:0000313" key="12">
    <source>
        <dbReference type="EMBL" id="OKH39970.1"/>
    </source>
</evidence>
<dbReference type="InterPro" id="IPR003594">
    <property type="entry name" value="HATPase_dom"/>
</dbReference>
<dbReference type="PROSITE" id="PS50109">
    <property type="entry name" value="HIS_KIN"/>
    <property type="match status" value="1"/>
</dbReference>
<dbReference type="FunFam" id="3.30.565.10:FF:000010">
    <property type="entry name" value="Sensor histidine kinase RcsC"/>
    <property type="match status" value="1"/>
</dbReference>
<dbReference type="Gene3D" id="3.30.565.10">
    <property type="entry name" value="Histidine kinase-like ATPase, C-terminal domain"/>
    <property type="match status" value="1"/>
</dbReference>
<dbReference type="GO" id="GO:0005886">
    <property type="term" value="C:plasma membrane"/>
    <property type="evidence" value="ECO:0007669"/>
    <property type="project" value="TreeGrafter"/>
</dbReference>
<name>A0A1U7IRH5_9CYAN</name>
<keyword evidence="5" id="KW-0808">Transferase</keyword>
<dbReference type="GO" id="GO:0000155">
    <property type="term" value="F:phosphorelay sensor kinase activity"/>
    <property type="evidence" value="ECO:0007669"/>
    <property type="project" value="InterPro"/>
</dbReference>
<dbReference type="SUPFAM" id="SSF55781">
    <property type="entry name" value="GAF domain-like"/>
    <property type="match status" value="2"/>
</dbReference>
<dbReference type="InterPro" id="IPR000014">
    <property type="entry name" value="PAS"/>
</dbReference>
<feature type="domain" description="Histidine kinase" evidence="10">
    <location>
        <begin position="778"/>
        <end position="1004"/>
    </location>
</feature>
<dbReference type="SMART" id="SM00387">
    <property type="entry name" value="HATPase_c"/>
    <property type="match status" value="1"/>
</dbReference>
<keyword evidence="6" id="KW-0418">Kinase</keyword>
<dbReference type="Pfam" id="PF13426">
    <property type="entry name" value="PAS_9"/>
    <property type="match status" value="1"/>
</dbReference>
<dbReference type="NCBIfam" id="TIGR00229">
    <property type="entry name" value="sensory_box"/>
    <property type="match status" value="1"/>
</dbReference>
<keyword evidence="7" id="KW-0902">Two-component regulatory system</keyword>
<proteinExistence type="inferred from homology"/>